<dbReference type="Gene3D" id="3.90.45.10">
    <property type="entry name" value="Peptide deformylase"/>
    <property type="match status" value="1"/>
</dbReference>
<dbReference type="OrthoDB" id="9804313at2"/>
<sequence length="182" mass="20537">MAIRDIVFFPNQVLTTPTKKVESFDDELKTLVADMAETMYDAPGIGLAAPQVGVLQRVAVIDIARGEEERDLLVLVNPEIVHREGKILWEEGCLSIPQVYEKIERSKQVTVRAQDENGETFEIEADELLAVALQHEIDHLDGVLFFDRMSQLKRTRALKKYKKVMENRALEAEEAQAEGDAS</sequence>
<dbReference type="PANTHER" id="PTHR10458:SF22">
    <property type="entry name" value="PEPTIDE DEFORMYLASE"/>
    <property type="match status" value="1"/>
</dbReference>
<dbReference type="GO" id="GO:0042586">
    <property type="term" value="F:peptide deformylase activity"/>
    <property type="evidence" value="ECO:0007669"/>
    <property type="project" value="UniProtKB-UniRule"/>
</dbReference>
<dbReference type="NCBIfam" id="NF001159">
    <property type="entry name" value="PRK00150.1-3"/>
    <property type="match status" value="1"/>
</dbReference>
<dbReference type="SUPFAM" id="SSF56420">
    <property type="entry name" value="Peptide deformylase"/>
    <property type="match status" value="1"/>
</dbReference>
<feature type="binding site" evidence="6">
    <location>
        <position position="139"/>
    </location>
    <ligand>
        <name>Fe cation</name>
        <dbReference type="ChEBI" id="CHEBI:24875"/>
    </ligand>
</feature>
<comment type="catalytic activity">
    <reaction evidence="6">
        <text>N-terminal N-formyl-L-methionyl-[peptide] + H2O = N-terminal L-methionyl-[peptide] + formate</text>
        <dbReference type="Rhea" id="RHEA:24420"/>
        <dbReference type="Rhea" id="RHEA-COMP:10639"/>
        <dbReference type="Rhea" id="RHEA-COMP:10640"/>
        <dbReference type="ChEBI" id="CHEBI:15377"/>
        <dbReference type="ChEBI" id="CHEBI:15740"/>
        <dbReference type="ChEBI" id="CHEBI:49298"/>
        <dbReference type="ChEBI" id="CHEBI:64731"/>
        <dbReference type="EC" id="3.5.1.88"/>
    </reaction>
</comment>
<evidence type="ECO:0000313" key="7">
    <source>
        <dbReference type="EMBL" id="QED27181.1"/>
    </source>
</evidence>
<name>A0A5B8XPK8_9DELT</name>
<keyword evidence="8" id="KW-1185">Reference proteome</keyword>
<dbReference type="InterPro" id="IPR023635">
    <property type="entry name" value="Peptide_deformylase"/>
</dbReference>
<keyword evidence="2 6" id="KW-0479">Metal-binding</keyword>
<organism evidence="7 8">
    <name type="scientific">Microvenator marinus</name>
    <dbReference type="NCBI Taxonomy" id="2600177"/>
    <lineage>
        <taxon>Bacteria</taxon>
        <taxon>Deltaproteobacteria</taxon>
        <taxon>Bradymonadales</taxon>
        <taxon>Microvenatoraceae</taxon>
        <taxon>Microvenator</taxon>
    </lineage>
</organism>
<comment type="cofactor">
    <cofactor evidence="6">
        <name>Fe(2+)</name>
        <dbReference type="ChEBI" id="CHEBI:29033"/>
    </cofactor>
    <text evidence="6">Binds 1 Fe(2+) ion.</text>
</comment>
<dbReference type="HAMAP" id="MF_00163">
    <property type="entry name" value="Pep_deformylase"/>
    <property type="match status" value="1"/>
</dbReference>
<dbReference type="PIRSF" id="PIRSF004749">
    <property type="entry name" value="Pep_def"/>
    <property type="match status" value="1"/>
</dbReference>
<evidence type="ECO:0000256" key="4">
    <source>
        <dbReference type="ARBA" id="ARBA00022917"/>
    </source>
</evidence>
<dbReference type="FunFam" id="3.90.45.10:FF:000005">
    <property type="entry name" value="Peptide deformylase"/>
    <property type="match status" value="1"/>
</dbReference>
<dbReference type="InterPro" id="IPR036821">
    <property type="entry name" value="Peptide_deformylase_sf"/>
</dbReference>
<dbReference type="GO" id="GO:0046872">
    <property type="term" value="F:metal ion binding"/>
    <property type="evidence" value="ECO:0007669"/>
    <property type="project" value="UniProtKB-KW"/>
</dbReference>
<keyword evidence="4 6" id="KW-0648">Protein biosynthesis</keyword>
<dbReference type="RefSeq" id="WP_146958866.1">
    <property type="nucleotide sequence ID" value="NZ_CP042467.1"/>
</dbReference>
<dbReference type="AlphaFoldDB" id="A0A5B8XPK8"/>
<dbReference type="PRINTS" id="PR01576">
    <property type="entry name" value="PDEFORMYLASE"/>
</dbReference>
<comment type="function">
    <text evidence="6">Removes the formyl group from the N-terminal Met of newly synthesized proteins. Requires at least a dipeptide for an efficient rate of reaction. N-terminal L-methionine is a prerequisite for activity but the enzyme has broad specificity at other positions.</text>
</comment>
<comment type="similarity">
    <text evidence="1 6">Belongs to the polypeptide deformylase family.</text>
</comment>
<dbReference type="PANTHER" id="PTHR10458">
    <property type="entry name" value="PEPTIDE DEFORMYLASE"/>
    <property type="match status" value="1"/>
</dbReference>
<keyword evidence="3 6" id="KW-0378">Hydrolase</keyword>
<evidence type="ECO:0000256" key="2">
    <source>
        <dbReference type="ARBA" id="ARBA00022723"/>
    </source>
</evidence>
<evidence type="ECO:0000313" key="8">
    <source>
        <dbReference type="Proteomes" id="UP000321595"/>
    </source>
</evidence>
<reference evidence="7 8" key="1">
    <citation type="submission" date="2019-08" db="EMBL/GenBank/DDBJ databases">
        <authorList>
            <person name="Liang Q."/>
        </authorList>
    </citation>
    <scope>NUCLEOTIDE SEQUENCE [LARGE SCALE GENOMIC DNA]</scope>
    <source>
        <strain evidence="7 8">V1718</strain>
    </source>
</reference>
<proteinExistence type="inferred from homology"/>
<dbReference type="EC" id="3.5.1.88" evidence="6"/>
<accession>A0A5B8XPK8</accession>
<evidence type="ECO:0000256" key="3">
    <source>
        <dbReference type="ARBA" id="ARBA00022801"/>
    </source>
</evidence>
<gene>
    <name evidence="6" type="primary">def</name>
    <name evidence="7" type="ORF">FRD01_07970</name>
</gene>
<dbReference type="NCBIfam" id="TIGR00079">
    <property type="entry name" value="pept_deformyl"/>
    <property type="match status" value="1"/>
</dbReference>
<dbReference type="CDD" id="cd00487">
    <property type="entry name" value="Pep_deformylase"/>
    <property type="match status" value="1"/>
</dbReference>
<evidence type="ECO:0000256" key="5">
    <source>
        <dbReference type="ARBA" id="ARBA00023004"/>
    </source>
</evidence>
<feature type="binding site" evidence="6">
    <location>
        <position position="93"/>
    </location>
    <ligand>
        <name>Fe cation</name>
        <dbReference type="ChEBI" id="CHEBI:24875"/>
    </ligand>
</feature>
<evidence type="ECO:0000256" key="6">
    <source>
        <dbReference type="HAMAP-Rule" id="MF_00163"/>
    </source>
</evidence>
<dbReference type="Pfam" id="PF01327">
    <property type="entry name" value="Pep_deformylase"/>
    <property type="match status" value="1"/>
</dbReference>
<feature type="active site" evidence="6">
    <location>
        <position position="136"/>
    </location>
</feature>
<dbReference type="GO" id="GO:0006412">
    <property type="term" value="P:translation"/>
    <property type="evidence" value="ECO:0007669"/>
    <property type="project" value="UniProtKB-UniRule"/>
</dbReference>
<dbReference type="EMBL" id="CP042467">
    <property type="protein sequence ID" value="QED27181.1"/>
    <property type="molecule type" value="Genomic_DNA"/>
</dbReference>
<evidence type="ECO:0000256" key="1">
    <source>
        <dbReference type="ARBA" id="ARBA00010759"/>
    </source>
</evidence>
<dbReference type="Proteomes" id="UP000321595">
    <property type="component" value="Chromosome"/>
</dbReference>
<keyword evidence="5 6" id="KW-0408">Iron</keyword>
<feature type="binding site" evidence="6">
    <location>
        <position position="135"/>
    </location>
    <ligand>
        <name>Fe cation</name>
        <dbReference type="ChEBI" id="CHEBI:24875"/>
    </ligand>
</feature>
<dbReference type="KEGG" id="bbae:FRD01_07970"/>
<protein>
    <recommendedName>
        <fullName evidence="6">Peptide deformylase</fullName>
        <shortName evidence="6">PDF</shortName>
        <ecNumber evidence="6">3.5.1.88</ecNumber>
    </recommendedName>
    <alternativeName>
        <fullName evidence="6">Polypeptide deformylase</fullName>
    </alternativeName>
</protein>